<gene>
    <name evidence="3" type="primary">polC_3</name>
    <name evidence="3" type="ORF">ACWI_33350</name>
</gene>
<keyword evidence="1" id="KW-0269">Exonuclease</keyword>
<feature type="domain" description="BRCT" evidence="2">
    <location>
        <begin position="239"/>
        <end position="329"/>
    </location>
</feature>
<dbReference type="InterPro" id="IPR036420">
    <property type="entry name" value="BRCT_dom_sf"/>
</dbReference>
<evidence type="ECO:0000313" key="4">
    <source>
        <dbReference type="Proteomes" id="UP000176244"/>
    </source>
</evidence>
<dbReference type="Gene3D" id="3.40.50.10190">
    <property type="entry name" value="BRCT domain"/>
    <property type="match status" value="1"/>
</dbReference>
<dbReference type="InterPro" id="IPR001357">
    <property type="entry name" value="BRCT_dom"/>
</dbReference>
<protein>
    <submittedName>
        <fullName evidence="3">DNA polymerase III PolC-type</fullName>
        <ecNumber evidence="3">2.7.7.7</ecNumber>
    </submittedName>
</protein>
<keyword evidence="1" id="KW-0540">Nuclease</keyword>
<dbReference type="OrthoDB" id="9776650at2"/>
<dbReference type="GO" id="GO:0008408">
    <property type="term" value="F:3'-5' exonuclease activity"/>
    <property type="evidence" value="ECO:0007669"/>
    <property type="project" value="TreeGrafter"/>
</dbReference>
<reference evidence="3 4" key="1">
    <citation type="submission" date="2015-09" db="EMBL/GenBank/DDBJ databases">
        <title>Genome sequence of Acetobacterium wieringae DSM 1911.</title>
        <authorList>
            <person name="Poehlein A."/>
            <person name="Bengelsdorf F.R."/>
            <person name="Schiel-Bengelsdorf B."/>
            <person name="Duerre P."/>
            <person name="Daniel R."/>
        </authorList>
    </citation>
    <scope>NUCLEOTIDE SEQUENCE [LARGE SCALE GENOMIC DNA]</scope>
    <source>
        <strain evidence="3 4">DSM 1911</strain>
    </source>
</reference>
<dbReference type="PANTHER" id="PTHR30231:SF41">
    <property type="entry name" value="DNA POLYMERASE III SUBUNIT EPSILON"/>
    <property type="match status" value="1"/>
</dbReference>
<dbReference type="GO" id="GO:0045004">
    <property type="term" value="P:DNA replication proofreading"/>
    <property type="evidence" value="ECO:0007669"/>
    <property type="project" value="TreeGrafter"/>
</dbReference>
<dbReference type="AlphaFoldDB" id="A0A1F2PEP4"/>
<dbReference type="SUPFAM" id="SSF52113">
    <property type="entry name" value="BRCT domain"/>
    <property type="match status" value="1"/>
</dbReference>
<dbReference type="InterPro" id="IPR013520">
    <property type="entry name" value="Ribonucl_H"/>
</dbReference>
<dbReference type="InterPro" id="IPR036397">
    <property type="entry name" value="RNaseH_sf"/>
</dbReference>
<dbReference type="RefSeq" id="WP_070372584.1">
    <property type="nucleotide sequence ID" value="NZ_LKEU01000044.1"/>
</dbReference>
<sequence length="333" mass="38008">MTKSKKNSIIDFPNEFVVVDIETTGLSPVYDSIIEVSALKVKNNQIVDSFTSLAKPSGGFMPLFPSEDRDYLYDNDGRPFYYVSEFITNLTGITNEMLNNAPDLKSVLNDFFPFVADSIIVGHNVSFDINFLKANISELLNENFDCNYVDTMRIARKLFKDKKHHRLIDIVDYLEIQVDESKTHRSLYDCEITLNCYDSMKNLALESYETINAFTDLFSKINYLNYDPRSLVSESESIDETNPLFNKECIFTGTLDKLVRKDAQQMVVNLGGSCGKSVTQKTNYLILGNNDYCKSIKDGKSNKHKKAEELKIKGFDIEIMTEDVFYNLIGLEI</sequence>
<dbReference type="Pfam" id="PF00533">
    <property type="entry name" value="BRCT"/>
    <property type="match status" value="1"/>
</dbReference>
<dbReference type="Gene3D" id="3.30.420.10">
    <property type="entry name" value="Ribonuclease H-like superfamily/Ribonuclease H"/>
    <property type="match status" value="1"/>
</dbReference>
<dbReference type="GO" id="GO:0003677">
    <property type="term" value="F:DNA binding"/>
    <property type="evidence" value="ECO:0007669"/>
    <property type="project" value="InterPro"/>
</dbReference>
<comment type="caution">
    <text evidence="3">The sequence shown here is derived from an EMBL/GenBank/DDBJ whole genome shotgun (WGS) entry which is preliminary data.</text>
</comment>
<dbReference type="SUPFAM" id="SSF53098">
    <property type="entry name" value="Ribonuclease H-like"/>
    <property type="match status" value="1"/>
</dbReference>
<dbReference type="GO" id="GO:0005829">
    <property type="term" value="C:cytosol"/>
    <property type="evidence" value="ECO:0007669"/>
    <property type="project" value="TreeGrafter"/>
</dbReference>
<keyword evidence="1" id="KW-0378">Hydrolase</keyword>
<dbReference type="InterPro" id="IPR006054">
    <property type="entry name" value="DnaQ"/>
</dbReference>
<accession>A0A1F2PEP4</accession>
<dbReference type="PROSITE" id="PS50172">
    <property type="entry name" value="BRCT"/>
    <property type="match status" value="1"/>
</dbReference>
<evidence type="ECO:0000256" key="1">
    <source>
        <dbReference type="ARBA" id="ARBA00022839"/>
    </source>
</evidence>
<dbReference type="FunFam" id="3.30.420.10:FF:000045">
    <property type="entry name" value="3'-5' exonuclease DinG"/>
    <property type="match status" value="1"/>
</dbReference>
<dbReference type="SMART" id="SM00479">
    <property type="entry name" value="EXOIII"/>
    <property type="match status" value="1"/>
</dbReference>
<keyword evidence="3" id="KW-0548">Nucleotidyltransferase</keyword>
<dbReference type="Pfam" id="PF00929">
    <property type="entry name" value="RNase_T"/>
    <property type="match status" value="2"/>
</dbReference>
<dbReference type="EMBL" id="LKEU01000044">
    <property type="protein sequence ID" value="OFV69141.1"/>
    <property type="molecule type" value="Genomic_DNA"/>
</dbReference>
<dbReference type="Proteomes" id="UP000176244">
    <property type="component" value="Unassembled WGS sequence"/>
</dbReference>
<dbReference type="NCBIfam" id="TIGR00573">
    <property type="entry name" value="dnaq"/>
    <property type="match status" value="1"/>
</dbReference>
<dbReference type="CDD" id="cd17748">
    <property type="entry name" value="BRCT_DNA_ligase_like"/>
    <property type="match status" value="1"/>
</dbReference>
<organism evidence="3 4">
    <name type="scientific">Acetobacterium wieringae</name>
    <dbReference type="NCBI Taxonomy" id="52694"/>
    <lineage>
        <taxon>Bacteria</taxon>
        <taxon>Bacillati</taxon>
        <taxon>Bacillota</taxon>
        <taxon>Clostridia</taxon>
        <taxon>Eubacteriales</taxon>
        <taxon>Eubacteriaceae</taxon>
        <taxon>Acetobacterium</taxon>
    </lineage>
</organism>
<dbReference type="CDD" id="cd06127">
    <property type="entry name" value="DEDDh"/>
    <property type="match status" value="1"/>
</dbReference>
<keyword evidence="3" id="KW-0808">Transferase</keyword>
<evidence type="ECO:0000313" key="3">
    <source>
        <dbReference type="EMBL" id="OFV69141.1"/>
    </source>
</evidence>
<evidence type="ECO:0000259" key="2">
    <source>
        <dbReference type="PROSITE" id="PS50172"/>
    </source>
</evidence>
<dbReference type="STRING" id="52694.ACWI_33350"/>
<dbReference type="EC" id="2.7.7.7" evidence="3"/>
<dbReference type="SMART" id="SM00292">
    <property type="entry name" value="BRCT"/>
    <property type="match status" value="1"/>
</dbReference>
<dbReference type="GO" id="GO:0003887">
    <property type="term" value="F:DNA-directed DNA polymerase activity"/>
    <property type="evidence" value="ECO:0007669"/>
    <property type="project" value="UniProtKB-EC"/>
</dbReference>
<proteinExistence type="predicted"/>
<dbReference type="InterPro" id="IPR012337">
    <property type="entry name" value="RNaseH-like_sf"/>
</dbReference>
<dbReference type="PANTHER" id="PTHR30231">
    <property type="entry name" value="DNA POLYMERASE III SUBUNIT EPSILON"/>
    <property type="match status" value="1"/>
</dbReference>
<name>A0A1F2PEP4_9FIRM</name>